<dbReference type="CDD" id="cd00037">
    <property type="entry name" value="CLECT"/>
    <property type="match status" value="1"/>
</dbReference>
<protein>
    <submittedName>
        <fullName evidence="3">Lithostathine-like isoform X1</fullName>
    </submittedName>
</protein>
<gene>
    <name evidence="3" type="primary">LOC114341760</name>
</gene>
<evidence type="ECO:0000313" key="3">
    <source>
        <dbReference type="RefSeq" id="XP_028148371.1"/>
    </source>
</evidence>
<evidence type="ECO:0000259" key="2">
    <source>
        <dbReference type="PROSITE" id="PS50041"/>
    </source>
</evidence>
<accession>A0A6P7GFG3</accession>
<dbReference type="InterPro" id="IPR001304">
    <property type="entry name" value="C-type_lectin-like"/>
</dbReference>
<name>A0A6P7GFG3_DIAVI</name>
<dbReference type="Pfam" id="PF00059">
    <property type="entry name" value="Lectin_C"/>
    <property type="match status" value="1"/>
</dbReference>
<reference evidence="3" key="1">
    <citation type="submission" date="2025-08" db="UniProtKB">
        <authorList>
            <consortium name="RefSeq"/>
        </authorList>
    </citation>
    <scope>IDENTIFICATION</scope>
    <source>
        <tissue evidence="3">Whole insect</tissue>
    </source>
</reference>
<sequence>MSRLVEAPLLVLCVMWLVPISVYFSDASDQFRISKTGVSWVEAIQYCELNALQLVNIRDKEKNDAIAKFLLERSVVHPGEAIWTSGSKKTNDTTWRWLTGQEVIFTSWNTGEPNNKRGERTCISVYRSKSGVAVWDDVPCEANDIKYYPLCEKRICYL</sequence>
<dbReference type="PANTHER" id="PTHR22803">
    <property type="entry name" value="MANNOSE, PHOSPHOLIPASE, LECTIN RECEPTOR RELATED"/>
    <property type="match status" value="1"/>
</dbReference>
<proteinExistence type="predicted"/>
<dbReference type="PROSITE" id="PS50041">
    <property type="entry name" value="C_TYPE_LECTIN_2"/>
    <property type="match status" value="1"/>
</dbReference>
<dbReference type="SUPFAM" id="SSF56436">
    <property type="entry name" value="C-type lectin-like"/>
    <property type="match status" value="1"/>
</dbReference>
<evidence type="ECO:0000256" key="1">
    <source>
        <dbReference type="SAM" id="SignalP"/>
    </source>
</evidence>
<dbReference type="SMART" id="SM00034">
    <property type="entry name" value="CLECT"/>
    <property type="match status" value="1"/>
</dbReference>
<keyword evidence="1" id="KW-0732">Signal</keyword>
<feature type="chain" id="PRO_5027863272" evidence="1">
    <location>
        <begin position="28"/>
        <end position="158"/>
    </location>
</feature>
<dbReference type="Gene3D" id="3.10.100.10">
    <property type="entry name" value="Mannose-Binding Protein A, subunit A"/>
    <property type="match status" value="1"/>
</dbReference>
<dbReference type="InterPro" id="IPR050111">
    <property type="entry name" value="C-type_lectin/snaclec_domain"/>
</dbReference>
<dbReference type="RefSeq" id="XP_028148371.1">
    <property type="nucleotide sequence ID" value="XM_028292570.1"/>
</dbReference>
<dbReference type="InterPro" id="IPR016187">
    <property type="entry name" value="CTDL_fold"/>
</dbReference>
<dbReference type="InParanoid" id="A0A6P7GFG3"/>
<feature type="domain" description="C-type lectin" evidence="2">
    <location>
        <begin position="31"/>
        <end position="141"/>
    </location>
</feature>
<feature type="signal peptide" evidence="1">
    <location>
        <begin position="1"/>
        <end position="27"/>
    </location>
</feature>
<dbReference type="InterPro" id="IPR016186">
    <property type="entry name" value="C-type_lectin-like/link_sf"/>
</dbReference>
<dbReference type="AlphaFoldDB" id="A0A6P7GFG3"/>
<organism evidence="3">
    <name type="scientific">Diabrotica virgifera virgifera</name>
    <name type="common">western corn rootworm</name>
    <dbReference type="NCBI Taxonomy" id="50390"/>
    <lineage>
        <taxon>Eukaryota</taxon>
        <taxon>Metazoa</taxon>
        <taxon>Ecdysozoa</taxon>
        <taxon>Arthropoda</taxon>
        <taxon>Hexapoda</taxon>
        <taxon>Insecta</taxon>
        <taxon>Pterygota</taxon>
        <taxon>Neoptera</taxon>
        <taxon>Endopterygota</taxon>
        <taxon>Coleoptera</taxon>
        <taxon>Polyphaga</taxon>
        <taxon>Cucujiformia</taxon>
        <taxon>Chrysomeloidea</taxon>
        <taxon>Chrysomelidae</taxon>
        <taxon>Galerucinae</taxon>
        <taxon>Diabroticina</taxon>
        <taxon>Diabroticites</taxon>
        <taxon>Diabrotica</taxon>
    </lineage>
</organism>